<sequence>MSNVDKGQIKKFKYKLKGPYMAKSGDTKNKWYDNQKHRNPAKSLMTKSRNKKDNISSHHYCEISVERYKSRGYAARNSLLEKENAAVSPISKSTMALKRYTRSFSKENQGICSLYKKIQQCESELPSNSETVDNRQSKLALRELQPVMMTNKDAADENSRNRRAIKYSKPPLQSCIRTENTSRQNSRSESLVIFL</sequence>
<evidence type="ECO:0000313" key="3">
    <source>
        <dbReference type="Proteomes" id="UP001295684"/>
    </source>
</evidence>
<dbReference type="EMBL" id="CAMPGE010026746">
    <property type="protein sequence ID" value="CAI2384416.1"/>
    <property type="molecule type" value="Genomic_DNA"/>
</dbReference>
<protein>
    <submittedName>
        <fullName evidence="2">Uncharacterized protein</fullName>
    </submittedName>
</protein>
<gene>
    <name evidence="2" type="ORF">ECRASSUSDP1_LOCUS25942</name>
</gene>
<feature type="region of interest" description="Disordered" evidence="1">
    <location>
        <begin position="25"/>
        <end position="53"/>
    </location>
</feature>
<keyword evidence="3" id="KW-1185">Reference proteome</keyword>
<evidence type="ECO:0000313" key="2">
    <source>
        <dbReference type="EMBL" id="CAI2384416.1"/>
    </source>
</evidence>
<feature type="compositionally biased region" description="Basic and acidic residues" evidence="1">
    <location>
        <begin position="25"/>
        <end position="36"/>
    </location>
</feature>
<reference evidence="2" key="1">
    <citation type="submission" date="2023-07" db="EMBL/GenBank/DDBJ databases">
        <authorList>
            <consortium name="AG Swart"/>
            <person name="Singh M."/>
            <person name="Singh A."/>
            <person name="Seah K."/>
            <person name="Emmerich C."/>
        </authorList>
    </citation>
    <scope>NUCLEOTIDE SEQUENCE</scope>
    <source>
        <strain evidence="2">DP1</strain>
    </source>
</reference>
<proteinExistence type="predicted"/>
<dbReference type="Proteomes" id="UP001295684">
    <property type="component" value="Unassembled WGS sequence"/>
</dbReference>
<dbReference type="AlphaFoldDB" id="A0AAD1Y2Y8"/>
<accession>A0AAD1Y2Y8</accession>
<comment type="caution">
    <text evidence="2">The sequence shown here is derived from an EMBL/GenBank/DDBJ whole genome shotgun (WGS) entry which is preliminary data.</text>
</comment>
<evidence type="ECO:0000256" key="1">
    <source>
        <dbReference type="SAM" id="MobiDB-lite"/>
    </source>
</evidence>
<name>A0AAD1Y2Y8_EUPCR</name>
<organism evidence="2 3">
    <name type="scientific">Euplotes crassus</name>
    <dbReference type="NCBI Taxonomy" id="5936"/>
    <lineage>
        <taxon>Eukaryota</taxon>
        <taxon>Sar</taxon>
        <taxon>Alveolata</taxon>
        <taxon>Ciliophora</taxon>
        <taxon>Intramacronucleata</taxon>
        <taxon>Spirotrichea</taxon>
        <taxon>Hypotrichia</taxon>
        <taxon>Euplotida</taxon>
        <taxon>Euplotidae</taxon>
        <taxon>Moneuplotes</taxon>
    </lineage>
</organism>